<evidence type="ECO:0000256" key="3">
    <source>
        <dbReference type="ARBA" id="ARBA00022737"/>
    </source>
</evidence>
<dbReference type="AlphaFoldDB" id="A0AA95H9X8"/>
<dbReference type="GO" id="GO:0006281">
    <property type="term" value="P:DNA repair"/>
    <property type="evidence" value="ECO:0007669"/>
    <property type="project" value="UniProtKB-KW"/>
</dbReference>
<evidence type="ECO:0000256" key="10">
    <source>
        <dbReference type="ARBA" id="ARBA00023204"/>
    </source>
</evidence>
<dbReference type="GO" id="GO:0003677">
    <property type="term" value="F:DNA binding"/>
    <property type="evidence" value="ECO:0007669"/>
    <property type="project" value="UniProtKB-KW"/>
</dbReference>
<dbReference type="GO" id="GO:0004518">
    <property type="term" value="F:nuclease activity"/>
    <property type="evidence" value="ECO:0007669"/>
    <property type="project" value="UniProtKB-KW"/>
</dbReference>
<evidence type="ECO:0000256" key="5">
    <source>
        <dbReference type="ARBA" id="ARBA00022763"/>
    </source>
</evidence>
<dbReference type="EMBL" id="CP124756">
    <property type="protein sequence ID" value="WGZ93366.1"/>
    <property type="molecule type" value="Genomic_DNA"/>
</dbReference>
<keyword evidence="8" id="KW-0267">Excision nuclease</keyword>
<keyword evidence="3" id="KW-0677">Repeat</keyword>
<protein>
    <recommendedName>
        <fullName evidence="12">UvrABC system protein A</fullName>
    </recommendedName>
    <alternativeName>
        <fullName evidence="13">Excinuclease ABC subunit A</fullName>
    </alternativeName>
</protein>
<reference evidence="14" key="2">
    <citation type="submission" date="2023-04" db="EMBL/GenBank/DDBJ databases">
        <authorList>
            <person name="Beletskiy A.V."/>
            <person name="Mardanov A.V."/>
            <person name="Ravin N.V."/>
        </authorList>
    </citation>
    <scope>NUCLEOTIDE SEQUENCE</scope>
    <source>
        <strain evidence="14">GKL-02</strain>
    </source>
</reference>
<keyword evidence="4" id="KW-0547">Nucleotide-binding</keyword>
<evidence type="ECO:0000256" key="12">
    <source>
        <dbReference type="ARBA" id="ARBA00039316"/>
    </source>
</evidence>
<comment type="subcellular location">
    <subcellularLocation>
        <location evidence="1">Cytoplasm</location>
    </subcellularLocation>
</comment>
<dbReference type="Gene3D" id="3.40.50.300">
    <property type="entry name" value="P-loop containing nucleotide triphosphate hydrolases"/>
    <property type="match status" value="1"/>
</dbReference>
<keyword evidence="7" id="KW-0067">ATP-binding</keyword>
<accession>A0AA95H9X8</accession>
<reference evidence="14" key="1">
    <citation type="journal article" date="2023" name="Int. J. Mol. Sci.">
        <title>Metagenomics Revealed a New Genus 'Candidatus Thiocaldithrix dubininis' gen. nov., sp. nov. and a New Species 'Candidatus Thiothrix putei' sp. nov. in the Family Thiotrichaceae, Some Members of Which Have Traits of Both Na+- and H+-Motive Energetics.</title>
        <authorList>
            <person name="Ravin N.V."/>
            <person name="Muntyan M.S."/>
            <person name="Smolyakov D.D."/>
            <person name="Rudenko T.S."/>
            <person name="Beletsky A.V."/>
            <person name="Mardanov A.V."/>
            <person name="Grabovich M.Y."/>
        </authorList>
    </citation>
    <scope>NUCLEOTIDE SEQUENCE</scope>
    <source>
        <strain evidence="14">GKL-02</strain>
    </source>
</reference>
<gene>
    <name evidence="14" type="ORF">QJT81_16355</name>
</gene>
<comment type="similarity">
    <text evidence="11">Belongs to the ABC transporter superfamily. UvrA family.</text>
</comment>
<evidence type="ECO:0000256" key="6">
    <source>
        <dbReference type="ARBA" id="ARBA00022769"/>
    </source>
</evidence>
<evidence type="ECO:0000256" key="2">
    <source>
        <dbReference type="ARBA" id="ARBA00022490"/>
    </source>
</evidence>
<evidence type="ECO:0000256" key="11">
    <source>
        <dbReference type="ARBA" id="ARBA00038000"/>
    </source>
</evidence>
<keyword evidence="2" id="KW-0963">Cytoplasm</keyword>
<evidence type="ECO:0000256" key="1">
    <source>
        <dbReference type="ARBA" id="ARBA00004496"/>
    </source>
</evidence>
<evidence type="ECO:0000256" key="7">
    <source>
        <dbReference type="ARBA" id="ARBA00022840"/>
    </source>
</evidence>
<keyword evidence="9" id="KW-0238">DNA-binding</keyword>
<proteinExistence type="inferred from homology"/>
<sequence>MDEPSIGLHQRDNARLLKTLFRLRDLGNTVIVVEHDEDAIRSADHVLDIGSGAGVHGGYIIAQGTPEQVAKTEGSFTGGAPEADVVIQYQSCKKSLSS</sequence>
<evidence type="ECO:0000256" key="4">
    <source>
        <dbReference type="ARBA" id="ARBA00022741"/>
    </source>
</evidence>
<organism evidence="14">
    <name type="scientific">Candidatus Thiothrix putei</name>
    <dbReference type="NCBI Taxonomy" id="3080811"/>
    <lineage>
        <taxon>Bacteria</taxon>
        <taxon>Pseudomonadati</taxon>
        <taxon>Pseudomonadota</taxon>
        <taxon>Gammaproteobacteria</taxon>
        <taxon>Thiotrichales</taxon>
        <taxon>Thiotrichaceae</taxon>
        <taxon>Thiothrix</taxon>
    </lineage>
</organism>
<dbReference type="PANTHER" id="PTHR43152:SF3">
    <property type="entry name" value="UVRABC SYSTEM PROTEIN A"/>
    <property type="match status" value="1"/>
</dbReference>
<evidence type="ECO:0000313" key="14">
    <source>
        <dbReference type="EMBL" id="WGZ93366.1"/>
    </source>
</evidence>
<dbReference type="InterPro" id="IPR027417">
    <property type="entry name" value="P-loop_NTPase"/>
</dbReference>
<keyword evidence="10" id="KW-0234">DNA repair</keyword>
<dbReference type="KEGG" id="tput:QJT81_16355"/>
<evidence type="ECO:0000256" key="8">
    <source>
        <dbReference type="ARBA" id="ARBA00022881"/>
    </source>
</evidence>
<dbReference type="PANTHER" id="PTHR43152">
    <property type="entry name" value="UVRABC SYSTEM PROTEIN A"/>
    <property type="match status" value="1"/>
</dbReference>
<keyword evidence="6" id="KW-0228">DNA excision</keyword>
<evidence type="ECO:0000256" key="9">
    <source>
        <dbReference type="ARBA" id="ARBA00023125"/>
    </source>
</evidence>
<name>A0AA95H9X8_9GAMM</name>
<dbReference type="GO" id="GO:0005524">
    <property type="term" value="F:ATP binding"/>
    <property type="evidence" value="ECO:0007669"/>
    <property type="project" value="UniProtKB-KW"/>
</dbReference>
<dbReference type="Proteomes" id="UP001301326">
    <property type="component" value="Chromosome"/>
</dbReference>
<keyword evidence="5" id="KW-0227">DNA damage</keyword>
<evidence type="ECO:0000256" key="13">
    <source>
        <dbReference type="ARBA" id="ARBA00042156"/>
    </source>
</evidence>
<dbReference type="SUPFAM" id="SSF52540">
    <property type="entry name" value="P-loop containing nucleoside triphosphate hydrolases"/>
    <property type="match status" value="1"/>
</dbReference>
<dbReference type="GO" id="GO:0005737">
    <property type="term" value="C:cytoplasm"/>
    <property type="evidence" value="ECO:0007669"/>
    <property type="project" value="UniProtKB-SubCell"/>
</dbReference>